<evidence type="ECO:0000256" key="4">
    <source>
        <dbReference type="ARBA" id="ARBA00023015"/>
    </source>
</evidence>
<evidence type="ECO:0000259" key="10">
    <source>
        <dbReference type="PROSITE" id="PS50110"/>
    </source>
</evidence>
<keyword evidence="3" id="KW-0902">Two-component regulatory system</keyword>
<evidence type="ECO:0000256" key="6">
    <source>
        <dbReference type="ARBA" id="ARBA00023163"/>
    </source>
</evidence>
<dbReference type="GO" id="GO:0032993">
    <property type="term" value="C:protein-DNA complex"/>
    <property type="evidence" value="ECO:0007669"/>
    <property type="project" value="TreeGrafter"/>
</dbReference>
<feature type="DNA-binding region" description="OmpR/PhoB-type" evidence="9">
    <location>
        <begin position="122"/>
        <end position="219"/>
    </location>
</feature>
<evidence type="ECO:0000256" key="5">
    <source>
        <dbReference type="ARBA" id="ARBA00023125"/>
    </source>
</evidence>
<dbReference type="GO" id="GO:0005829">
    <property type="term" value="C:cytosol"/>
    <property type="evidence" value="ECO:0007669"/>
    <property type="project" value="TreeGrafter"/>
</dbReference>
<dbReference type="Pfam" id="PF00486">
    <property type="entry name" value="Trans_reg_C"/>
    <property type="match status" value="1"/>
</dbReference>
<dbReference type="InterPro" id="IPR001789">
    <property type="entry name" value="Sig_transdc_resp-reg_receiver"/>
</dbReference>
<dbReference type="CDD" id="cd00383">
    <property type="entry name" value="trans_reg_C"/>
    <property type="match status" value="1"/>
</dbReference>
<dbReference type="PANTHER" id="PTHR48111">
    <property type="entry name" value="REGULATOR OF RPOS"/>
    <property type="match status" value="1"/>
</dbReference>
<evidence type="ECO:0000259" key="11">
    <source>
        <dbReference type="PROSITE" id="PS51755"/>
    </source>
</evidence>
<keyword evidence="4" id="KW-0805">Transcription regulation</keyword>
<dbReference type="Pfam" id="PF00072">
    <property type="entry name" value="Response_reg"/>
    <property type="match status" value="1"/>
</dbReference>
<dbReference type="SMART" id="SM00448">
    <property type="entry name" value="REC"/>
    <property type="match status" value="1"/>
</dbReference>
<comment type="caution">
    <text evidence="12">The sequence shown here is derived from an EMBL/GenBank/DDBJ whole genome shotgun (WGS) entry which is preliminary data.</text>
</comment>
<dbReference type="InterPro" id="IPR001867">
    <property type="entry name" value="OmpR/PhoB-type_DNA-bd"/>
</dbReference>
<proteinExistence type="predicted"/>
<dbReference type="InterPro" id="IPR011006">
    <property type="entry name" value="CheY-like_superfamily"/>
</dbReference>
<evidence type="ECO:0000256" key="7">
    <source>
        <dbReference type="ARBA" id="ARBA00024735"/>
    </source>
</evidence>
<protein>
    <recommendedName>
        <fullName evidence="1">Phosphate regulon transcriptional regulatory protein PhoB</fullName>
    </recommendedName>
</protein>
<feature type="domain" description="Response regulatory" evidence="10">
    <location>
        <begin position="2"/>
        <end position="115"/>
    </location>
</feature>
<gene>
    <name evidence="12" type="ORF">ENN04_04765</name>
</gene>
<dbReference type="AlphaFoldDB" id="A0A7C5X4G2"/>
<evidence type="ECO:0000256" key="3">
    <source>
        <dbReference type="ARBA" id="ARBA00023012"/>
    </source>
</evidence>
<dbReference type="PROSITE" id="PS51755">
    <property type="entry name" value="OMPR_PHOB"/>
    <property type="match status" value="1"/>
</dbReference>
<dbReference type="PROSITE" id="PS50110">
    <property type="entry name" value="RESPONSE_REGULATORY"/>
    <property type="match status" value="1"/>
</dbReference>
<evidence type="ECO:0000256" key="2">
    <source>
        <dbReference type="ARBA" id="ARBA00022553"/>
    </source>
</evidence>
<evidence type="ECO:0000256" key="1">
    <source>
        <dbReference type="ARBA" id="ARBA00013332"/>
    </source>
</evidence>
<dbReference type="InterPro" id="IPR036388">
    <property type="entry name" value="WH-like_DNA-bd_sf"/>
</dbReference>
<dbReference type="InterPro" id="IPR016032">
    <property type="entry name" value="Sig_transdc_resp-reg_C-effctor"/>
</dbReference>
<evidence type="ECO:0000256" key="9">
    <source>
        <dbReference type="PROSITE-ProRule" id="PRU01091"/>
    </source>
</evidence>
<reference evidence="12" key="1">
    <citation type="journal article" date="2020" name="mSystems">
        <title>Genome- and Community-Level Interaction Insights into Carbon Utilization and Element Cycling Functions of Hydrothermarchaeota in Hydrothermal Sediment.</title>
        <authorList>
            <person name="Zhou Z."/>
            <person name="Liu Y."/>
            <person name="Xu W."/>
            <person name="Pan J."/>
            <person name="Luo Z.H."/>
            <person name="Li M."/>
        </authorList>
    </citation>
    <scope>NUCLEOTIDE SEQUENCE [LARGE SCALE GENOMIC DNA]</scope>
    <source>
        <strain evidence="12">SpSt-114</strain>
    </source>
</reference>
<dbReference type="SUPFAM" id="SSF52172">
    <property type="entry name" value="CheY-like"/>
    <property type="match status" value="1"/>
</dbReference>
<sequence length="223" mass="25803">MRVLLVEDDKELGDMIKRVLSVEGYEVEWVQDGFLALKNLSEKDYDLLLLDLMLPRFDGVKICKKVRESKDIPILVITARGQIEDKVEVLQAGADDYITKPFSFKELLARIQAVMRRYKRTEDIIRVGELIINLASHEVIYKGNKINLTKREFELLKLLSQEAGRVVSREEIYRKVWGYSHEEGSNIVDVYIKNLRSKLGDRPAKLIQTVRGYGYKLNVENVS</sequence>
<evidence type="ECO:0000256" key="8">
    <source>
        <dbReference type="PROSITE-ProRule" id="PRU00169"/>
    </source>
</evidence>
<dbReference type="SMART" id="SM00862">
    <property type="entry name" value="Trans_reg_C"/>
    <property type="match status" value="1"/>
</dbReference>
<name>A0A7C5X4G2_9AQUI</name>
<dbReference type="FunFam" id="3.40.50.2300:FF:000001">
    <property type="entry name" value="DNA-binding response regulator PhoB"/>
    <property type="match status" value="1"/>
</dbReference>
<comment type="function">
    <text evidence="7">This protein is a positive regulator for the phosphate regulon. Transcription of this operon is positively regulated by PhoB and PhoR when phosphate is limited.</text>
</comment>
<dbReference type="Gene3D" id="3.40.50.2300">
    <property type="match status" value="1"/>
</dbReference>
<dbReference type="FunFam" id="1.10.10.10:FF:000018">
    <property type="entry name" value="DNA-binding response regulator ResD"/>
    <property type="match status" value="1"/>
</dbReference>
<dbReference type="SUPFAM" id="SSF46894">
    <property type="entry name" value="C-terminal effector domain of the bipartite response regulators"/>
    <property type="match status" value="1"/>
</dbReference>
<dbReference type="GO" id="GO:0000156">
    <property type="term" value="F:phosphorelay response regulator activity"/>
    <property type="evidence" value="ECO:0007669"/>
    <property type="project" value="TreeGrafter"/>
</dbReference>
<keyword evidence="5 9" id="KW-0238">DNA-binding</keyword>
<dbReference type="GO" id="GO:0000976">
    <property type="term" value="F:transcription cis-regulatory region binding"/>
    <property type="evidence" value="ECO:0007669"/>
    <property type="project" value="TreeGrafter"/>
</dbReference>
<dbReference type="PANTHER" id="PTHR48111:SF21">
    <property type="entry name" value="DNA-BINDING DUAL MASTER TRANSCRIPTIONAL REGULATOR RPAA"/>
    <property type="match status" value="1"/>
</dbReference>
<feature type="domain" description="OmpR/PhoB-type" evidence="11">
    <location>
        <begin position="122"/>
        <end position="219"/>
    </location>
</feature>
<dbReference type="GO" id="GO:0006355">
    <property type="term" value="P:regulation of DNA-templated transcription"/>
    <property type="evidence" value="ECO:0007669"/>
    <property type="project" value="InterPro"/>
</dbReference>
<keyword evidence="6" id="KW-0804">Transcription</keyword>
<evidence type="ECO:0000313" key="12">
    <source>
        <dbReference type="EMBL" id="HHO73934.1"/>
    </source>
</evidence>
<dbReference type="InterPro" id="IPR039420">
    <property type="entry name" value="WalR-like"/>
</dbReference>
<feature type="modified residue" description="4-aspartylphosphate" evidence="8">
    <location>
        <position position="51"/>
    </location>
</feature>
<dbReference type="Gene3D" id="6.10.250.690">
    <property type="match status" value="1"/>
</dbReference>
<organism evidence="12">
    <name type="scientific">Thermocrinis ruber</name>
    <dbReference type="NCBI Taxonomy" id="75906"/>
    <lineage>
        <taxon>Bacteria</taxon>
        <taxon>Pseudomonadati</taxon>
        <taxon>Aquificota</taxon>
        <taxon>Aquificia</taxon>
        <taxon>Aquificales</taxon>
        <taxon>Aquificaceae</taxon>
        <taxon>Thermocrinis</taxon>
    </lineage>
</organism>
<accession>A0A7C5X4G2</accession>
<keyword evidence="2 8" id="KW-0597">Phosphoprotein</keyword>
<dbReference type="Gene3D" id="1.10.10.10">
    <property type="entry name" value="Winged helix-like DNA-binding domain superfamily/Winged helix DNA-binding domain"/>
    <property type="match status" value="1"/>
</dbReference>
<dbReference type="EMBL" id="DSAC01000056">
    <property type="protein sequence ID" value="HHO73934.1"/>
    <property type="molecule type" value="Genomic_DNA"/>
</dbReference>